<evidence type="ECO:0000313" key="4">
    <source>
        <dbReference type="Proteomes" id="UP000824232"/>
    </source>
</evidence>
<dbReference type="Pfam" id="PF12395">
    <property type="entry name" value="DUF3658"/>
    <property type="match status" value="1"/>
</dbReference>
<name>A0A9D1J3Z6_9FIRM</name>
<organism evidence="3 4">
    <name type="scientific">Candidatus Onthousia excrementipullorum</name>
    <dbReference type="NCBI Taxonomy" id="2840884"/>
    <lineage>
        <taxon>Bacteria</taxon>
        <taxon>Bacillati</taxon>
        <taxon>Bacillota</taxon>
        <taxon>Bacilli</taxon>
        <taxon>Candidatus Onthousia</taxon>
    </lineage>
</organism>
<reference evidence="3" key="2">
    <citation type="journal article" date="2021" name="PeerJ">
        <title>Extensive microbial diversity within the chicken gut microbiome revealed by metagenomics and culture.</title>
        <authorList>
            <person name="Gilroy R."/>
            <person name="Ravi A."/>
            <person name="Getino M."/>
            <person name="Pursley I."/>
            <person name="Horton D.L."/>
            <person name="Alikhan N.F."/>
            <person name="Baker D."/>
            <person name="Gharbi K."/>
            <person name="Hall N."/>
            <person name="Watson M."/>
            <person name="Adriaenssens E.M."/>
            <person name="Foster-Nyarko E."/>
            <person name="Jarju S."/>
            <person name="Secka A."/>
            <person name="Antonio M."/>
            <person name="Oren A."/>
            <person name="Chaudhuri R.R."/>
            <person name="La Ragione R."/>
            <person name="Hildebrand F."/>
            <person name="Pallen M.J."/>
        </authorList>
    </citation>
    <scope>NUCLEOTIDE SEQUENCE</scope>
    <source>
        <strain evidence="3">CHK184-20233</strain>
    </source>
</reference>
<dbReference type="EMBL" id="DVHC01000067">
    <property type="protein sequence ID" value="HIR59845.1"/>
    <property type="molecule type" value="Genomic_DNA"/>
</dbReference>
<evidence type="ECO:0000259" key="1">
    <source>
        <dbReference type="Pfam" id="PF08874"/>
    </source>
</evidence>
<evidence type="ECO:0000313" key="3">
    <source>
        <dbReference type="EMBL" id="HIR59845.1"/>
    </source>
</evidence>
<dbReference type="AlphaFoldDB" id="A0A9D1J3Z6"/>
<dbReference type="Proteomes" id="UP000824232">
    <property type="component" value="Unassembled WGS sequence"/>
</dbReference>
<accession>A0A9D1J3Z6</accession>
<feature type="domain" description="DUF3658" evidence="2">
    <location>
        <begin position="139"/>
        <end position="238"/>
    </location>
</feature>
<gene>
    <name evidence="3" type="ORF">IAB38_07415</name>
</gene>
<dbReference type="InterPro" id="IPR022123">
    <property type="entry name" value="DUF3658"/>
</dbReference>
<evidence type="ECO:0000259" key="2">
    <source>
        <dbReference type="Pfam" id="PF12395"/>
    </source>
</evidence>
<dbReference type="InterPro" id="IPR014973">
    <property type="entry name" value="DUF1835"/>
</dbReference>
<proteinExistence type="predicted"/>
<dbReference type="Pfam" id="PF08874">
    <property type="entry name" value="DUF1835"/>
    <property type="match status" value="1"/>
</dbReference>
<feature type="domain" description="DUF1835" evidence="1">
    <location>
        <begin position="4"/>
        <end position="115"/>
    </location>
</feature>
<reference evidence="3" key="1">
    <citation type="submission" date="2020-10" db="EMBL/GenBank/DDBJ databases">
        <authorList>
            <person name="Gilroy R."/>
        </authorList>
    </citation>
    <scope>NUCLEOTIDE SEQUENCE</scope>
    <source>
        <strain evidence="3">CHK184-20233</strain>
    </source>
</reference>
<sequence>MKIIDICENFSALGCLKQYYEKNNIKDYMFYALEMYLSIGDIKNNRLDFLKKLHKKCFGYNYTYNYNEVLKEILNNITNDIVIRIWSSKKNDDDYMLLLFLCNFLKDKINTINVVFSSDYNELQYSINFLDYKKVNDVLKYEKTLSKDEIETYAKEWNKLVEINSELRTLENGKVKSKKYSDYYDIILSILKEITPCKIANLIGECMAKEVLNDARDFVYLYLIDQLIDLNKIKIVEKGTRHFVDTISLYSLK</sequence>
<comment type="caution">
    <text evidence="3">The sequence shown here is derived from an EMBL/GenBank/DDBJ whole genome shotgun (WGS) entry which is preliminary data.</text>
</comment>
<protein>
    <submittedName>
        <fullName evidence="3">DUF1835 domain-containing protein</fullName>
    </submittedName>
</protein>